<dbReference type="Proteomes" id="UP000252770">
    <property type="component" value="Unassembled WGS sequence"/>
</dbReference>
<comment type="caution">
    <text evidence="2">The sequence shown here is derived from an EMBL/GenBank/DDBJ whole genome shotgun (WGS) entry which is preliminary data.</text>
</comment>
<evidence type="ECO:0000313" key="3">
    <source>
        <dbReference type="Proteomes" id="UP000252770"/>
    </source>
</evidence>
<dbReference type="InterPro" id="IPR022742">
    <property type="entry name" value="Hydrolase_4"/>
</dbReference>
<dbReference type="EMBL" id="QOUI01000005">
    <property type="protein sequence ID" value="RCK69597.1"/>
    <property type="molecule type" value="Genomic_DNA"/>
</dbReference>
<dbReference type="Gene3D" id="3.40.50.1820">
    <property type="entry name" value="alpha/beta hydrolase"/>
    <property type="match status" value="1"/>
</dbReference>
<sequence>MTEDVSWRPDVLPGYEATDLALPRALPAPGEVEGPISATLVRRVAGRDTSRAVLYVHGWNDYFFQTHLADFLAGLGFAFYAVDLRRYGRSTRPGQVSGWITDLELYTEELDAALDLVQAEHPSVTLMAHSTGGLVGALWADQRRGELDGVILNSPWLDLQGSQMLRTLGSPLVSTLGQRLPTAVLPLPESNHYFRSVHASQEGAWDYDLAWKSSSSWPVRAGWLRAILQGHQRVAAGLAIDCPVLVMCSTRSDFRRKWHEDLRLADVVLDVEQIATRAVRLGPHVTVVRIAGGMHDLTLSDEPARTVVFDELRRWVRAYLTG</sequence>
<dbReference type="Pfam" id="PF12146">
    <property type="entry name" value="Hydrolase_4"/>
    <property type="match status" value="1"/>
</dbReference>
<proteinExistence type="predicted"/>
<accession>A0A367YV17</accession>
<dbReference type="PANTHER" id="PTHR42886:SF29">
    <property type="entry name" value="PUMMELIG, ISOFORM A"/>
    <property type="match status" value="1"/>
</dbReference>
<evidence type="ECO:0000313" key="2">
    <source>
        <dbReference type="EMBL" id="RCK69597.1"/>
    </source>
</evidence>
<reference evidence="2 3" key="1">
    <citation type="submission" date="2018-07" db="EMBL/GenBank/DDBJ databases">
        <title>Desertimonas flava gen. nov. sp. nov.</title>
        <authorList>
            <person name="Liu S."/>
        </authorList>
    </citation>
    <scope>NUCLEOTIDE SEQUENCE [LARGE SCALE GENOMIC DNA]</scope>
    <source>
        <strain evidence="2 3">16Sb5-5</strain>
    </source>
</reference>
<dbReference type="SUPFAM" id="SSF53474">
    <property type="entry name" value="alpha/beta-Hydrolases"/>
    <property type="match status" value="1"/>
</dbReference>
<name>A0A367YV17_9ACTN</name>
<organism evidence="2 3">
    <name type="scientific">Desertihabitans brevis</name>
    <dbReference type="NCBI Taxonomy" id="2268447"/>
    <lineage>
        <taxon>Bacteria</taxon>
        <taxon>Bacillati</taxon>
        <taxon>Actinomycetota</taxon>
        <taxon>Actinomycetes</taxon>
        <taxon>Propionibacteriales</taxon>
        <taxon>Propionibacteriaceae</taxon>
        <taxon>Desertihabitans</taxon>
    </lineage>
</organism>
<dbReference type="PANTHER" id="PTHR42886">
    <property type="entry name" value="RE40534P-RELATED"/>
    <property type="match status" value="1"/>
</dbReference>
<keyword evidence="3" id="KW-1185">Reference proteome</keyword>
<feature type="domain" description="Serine aminopeptidase S33" evidence="1">
    <location>
        <begin position="50"/>
        <end position="250"/>
    </location>
</feature>
<gene>
    <name evidence="2" type="ORF">DT076_09015</name>
</gene>
<dbReference type="RefSeq" id="WP_114126358.1">
    <property type="nucleotide sequence ID" value="NZ_QOUI01000005.1"/>
</dbReference>
<dbReference type="InterPro" id="IPR029058">
    <property type="entry name" value="AB_hydrolase_fold"/>
</dbReference>
<dbReference type="GO" id="GO:0016787">
    <property type="term" value="F:hydrolase activity"/>
    <property type="evidence" value="ECO:0007669"/>
    <property type="project" value="UniProtKB-KW"/>
</dbReference>
<keyword evidence="2" id="KW-0378">Hydrolase</keyword>
<protein>
    <submittedName>
        <fullName evidence="2">Alpha/beta fold hydrolase</fullName>
    </submittedName>
</protein>
<evidence type="ECO:0000259" key="1">
    <source>
        <dbReference type="Pfam" id="PF12146"/>
    </source>
</evidence>
<dbReference type="AlphaFoldDB" id="A0A367YV17"/>